<dbReference type="Proteomes" id="UP000027222">
    <property type="component" value="Unassembled WGS sequence"/>
</dbReference>
<organism evidence="2 3">
    <name type="scientific">Galerina marginata (strain CBS 339.88)</name>
    <dbReference type="NCBI Taxonomy" id="685588"/>
    <lineage>
        <taxon>Eukaryota</taxon>
        <taxon>Fungi</taxon>
        <taxon>Dikarya</taxon>
        <taxon>Basidiomycota</taxon>
        <taxon>Agaricomycotina</taxon>
        <taxon>Agaricomycetes</taxon>
        <taxon>Agaricomycetidae</taxon>
        <taxon>Agaricales</taxon>
        <taxon>Agaricineae</taxon>
        <taxon>Strophariaceae</taxon>
        <taxon>Galerina</taxon>
    </lineage>
</organism>
<accession>A0A067T364</accession>
<keyword evidence="3" id="KW-1185">Reference proteome</keyword>
<protein>
    <submittedName>
        <fullName evidence="2">Uncharacterized protein</fullName>
    </submittedName>
</protein>
<proteinExistence type="predicted"/>
<dbReference type="HOGENOM" id="CLU_1194952_0_0_1"/>
<evidence type="ECO:0000256" key="1">
    <source>
        <dbReference type="SAM" id="MobiDB-lite"/>
    </source>
</evidence>
<feature type="region of interest" description="Disordered" evidence="1">
    <location>
        <begin position="178"/>
        <end position="232"/>
    </location>
</feature>
<reference evidence="3" key="1">
    <citation type="journal article" date="2014" name="Proc. Natl. Acad. Sci. U.S.A.">
        <title>Extensive sampling of basidiomycete genomes demonstrates inadequacy of the white-rot/brown-rot paradigm for wood decay fungi.</title>
        <authorList>
            <person name="Riley R."/>
            <person name="Salamov A.A."/>
            <person name="Brown D.W."/>
            <person name="Nagy L.G."/>
            <person name="Floudas D."/>
            <person name="Held B.W."/>
            <person name="Levasseur A."/>
            <person name="Lombard V."/>
            <person name="Morin E."/>
            <person name="Otillar R."/>
            <person name="Lindquist E.A."/>
            <person name="Sun H."/>
            <person name="LaButti K.M."/>
            <person name="Schmutz J."/>
            <person name="Jabbour D."/>
            <person name="Luo H."/>
            <person name="Baker S.E."/>
            <person name="Pisabarro A.G."/>
            <person name="Walton J.D."/>
            <person name="Blanchette R.A."/>
            <person name="Henrissat B."/>
            <person name="Martin F."/>
            <person name="Cullen D."/>
            <person name="Hibbett D.S."/>
            <person name="Grigoriev I.V."/>
        </authorList>
    </citation>
    <scope>NUCLEOTIDE SEQUENCE [LARGE SCALE GENOMIC DNA]</scope>
    <source>
        <strain evidence="3">CBS 339.88</strain>
    </source>
</reference>
<feature type="compositionally biased region" description="Pro residues" evidence="1">
    <location>
        <begin position="20"/>
        <end position="34"/>
    </location>
</feature>
<dbReference type="AlphaFoldDB" id="A0A067T364"/>
<feature type="compositionally biased region" description="Low complexity" evidence="1">
    <location>
        <begin position="52"/>
        <end position="61"/>
    </location>
</feature>
<feature type="region of interest" description="Disordered" evidence="1">
    <location>
        <begin position="1"/>
        <end position="113"/>
    </location>
</feature>
<name>A0A067T364_GALM3</name>
<dbReference type="EMBL" id="KL142383">
    <property type="protein sequence ID" value="KDR74374.1"/>
    <property type="molecule type" value="Genomic_DNA"/>
</dbReference>
<sequence>MDNHGLASPPLALTTDRAPPYIPFHLPPPPPSPTPAHKQHVERQYRGQAQQSPVSPSPSFSLACFPSPTTPRLKPAIYSDGASWSGRTAIGSDNSSSSKGRNKREFSEETEPPVEFDANNIRFVPPLNPFMTPSAALIWNDPKLSPIHGSIITTPKSNVSDTPLAAETSFAKAISAALKTPPSSVSPRKRIRVVLPGPNSLGRNDKENVSLTPPKKVTTPARSAKRRRGNNS</sequence>
<evidence type="ECO:0000313" key="3">
    <source>
        <dbReference type="Proteomes" id="UP000027222"/>
    </source>
</evidence>
<feature type="compositionally biased region" description="Basic residues" evidence="1">
    <location>
        <begin position="223"/>
        <end position="232"/>
    </location>
</feature>
<dbReference type="OrthoDB" id="3065323at2759"/>
<gene>
    <name evidence="2" type="ORF">GALMADRAFT_581147</name>
</gene>
<evidence type="ECO:0000313" key="2">
    <source>
        <dbReference type="EMBL" id="KDR74374.1"/>
    </source>
</evidence>